<organism evidence="1 2">
    <name type="scientific">Pseudomonas mangrovi</name>
    <dbReference type="NCBI Taxonomy" id="2161748"/>
    <lineage>
        <taxon>Bacteria</taxon>
        <taxon>Pseudomonadati</taxon>
        <taxon>Pseudomonadota</taxon>
        <taxon>Gammaproteobacteria</taxon>
        <taxon>Pseudomonadales</taxon>
        <taxon>Pseudomonadaceae</taxon>
        <taxon>Pseudomonas</taxon>
    </lineage>
</organism>
<reference evidence="1 2" key="1">
    <citation type="submission" date="2018-04" db="EMBL/GenBank/DDBJ databases">
        <title>Pseudomonas sp. nov., isolated from mangrove soil.</title>
        <authorList>
            <person name="Chen C."/>
        </authorList>
    </citation>
    <scope>NUCLEOTIDE SEQUENCE [LARGE SCALE GENOMIC DNA]</scope>
    <source>
        <strain evidence="1 2">TC-11</strain>
    </source>
</reference>
<dbReference type="Proteomes" id="UP000244064">
    <property type="component" value="Unassembled WGS sequence"/>
</dbReference>
<keyword evidence="2" id="KW-1185">Reference proteome</keyword>
<accession>A0A2T5PDC0</accession>
<evidence type="ECO:0000313" key="2">
    <source>
        <dbReference type="Proteomes" id="UP000244064"/>
    </source>
</evidence>
<name>A0A2T5PDC0_9PSED</name>
<gene>
    <name evidence="1" type="ORF">DBO85_03385</name>
</gene>
<dbReference type="AlphaFoldDB" id="A0A2T5PDC0"/>
<evidence type="ECO:0000313" key="1">
    <source>
        <dbReference type="EMBL" id="PTU75729.1"/>
    </source>
</evidence>
<sequence length="78" mass="8966">MHGFSLYLRERVPKAGEGWFRQLAVGLLLIHRDFPVRHQRFLIRRTHCLTQCLDVIQPLDEGAQAGSSGSLRLRALEQ</sequence>
<dbReference type="EMBL" id="QASN01000006">
    <property type="protein sequence ID" value="PTU75729.1"/>
    <property type="molecule type" value="Genomic_DNA"/>
</dbReference>
<proteinExistence type="predicted"/>
<protein>
    <submittedName>
        <fullName evidence="1">Uncharacterized protein</fullName>
    </submittedName>
</protein>
<comment type="caution">
    <text evidence="1">The sequence shown here is derived from an EMBL/GenBank/DDBJ whole genome shotgun (WGS) entry which is preliminary data.</text>
</comment>